<name>A0A2Z4YS52_RHILE</name>
<geneLocation type="plasmid" evidence="1 2">
    <name>unnamed3</name>
</geneLocation>
<proteinExistence type="predicted"/>
<keyword evidence="1" id="KW-0614">Plasmid</keyword>
<protein>
    <submittedName>
        <fullName evidence="1">Uncharacterized protein</fullName>
    </submittedName>
</protein>
<organism evidence="1 2">
    <name type="scientific">Rhizobium leguminosarum</name>
    <dbReference type="NCBI Taxonomy" id="384"/>
    <lineage>
        <taxon>Bacteria</taxon>
        <taxon>Pseudomonadati</taxon>
        <taxon>Pseudomonadota</taxon>
        <taxon>Alphaproteobacteria</taxon>
        <taxon>Hyphomicrobiales</taxon>
        <taxon>Rhizobiaceae</taxon>
        <taxon>Rhizobium/Agrobacterium group</taxon>
        <taxon>Rhizobium</taxon>
    </lineage>
</organism>
<gene>
    <name evidence="1" type="ORF">DLJ82_6160</name>
</gene>
<dbReference type="AlphaFoldDB" id="A0A2Z4YS52"/>
<dbReference type="EMBL" id="CP030763">
    <property type="protein sequence ID" value="AXA44131.1"/>
    <property type="molecule type" value="Genomic_DNA"/>
</dbReference>
<dbReference type="Proteomes" id="UP000251166">
    <property type="component" value="Plasmid unnamed3"/>
</dbReference>
<sequence length="35" mass="3821">MAYAGTGESGQGEFAVWRYFVELLGVGRHFPGHPP</sequence>
<reference evidence="1 2" key="1">
    <citation type="submission" date="2018-07" db="EMBL/GenBank/DDBJ databases">
        <title>Rhizobium leguminosarum strain:ATCC 14479 Genome sequencing and assembly.</title>
        <authorList>
            <person name="Chakraborty R."/>
        </authorList>
    </citation>
    <scope>NUCLEOTIDE SEQUENCE [LARGE SCALE GENOMIC DNA]</scope>
    <source>
        <strain evidence="1 2">ATCC 14479</strain>
        <plasmid evidence="2">Plasmid unnamed3</plasmid>
    </source>
</reference>
<evidence type="ECO:0000313" key="1">
    <source>
        <dbReference type="EMBL" id="AXA44131.1"/>
    </source>
</evidence>
<evidence type="ECO:0000313" key="2">
    <source>
        <dbReference type="Proteomes" id="UP000251166"/>
    </source>
</evidence>
<accession>A0A2Z4YS52</accession>